<accession>A0ABV0EH31</accession>
<proteinExistence type="predicted"/>
<evidence type="ECO:0000313" key="5">
    <source>
        <dbReference type="EMBL" id="MEO1767972.1"/>
    </source>
</evidence>
<dbReference type="Gene3D" id="3.30.9.10">
    <property type="entry name" value="D-Amino Acid Oxidase, subunit A, domain 2"/>
    <property type="match status" value="1"/>
</dbReference>
<dbReference type="Gene3D" id="3.50.50.60">
    <property type="entry name" value="FAD/NAD(P)-binding domain"/>
    <property type="match status" value="1"/>
</dbReference>
<comment type="caution">
    <text evidence="5">The sequence shown here is derived from an EMBL/GenBank/DDBJ whole genome shotgun (WGS) entry which is preliminary data.</text>
</comment>
<keyword evidence="2" id="KW-0784">Thiamine biosynthesis</keyword>
<dbReference type="EC" id="1.4.3.19" evidence="5"/>
<dbReference type="SUPFAM" id="SSF51905">
    <property type="entry name" value="FAD/NAD(P)-binding domain"/>
    <property type="match status" value="1"/>
</dbReference>
<comment type="pathway">
    <text evidence="1">Cofactor biosynthesis; thiamine diphosphate biosynthesis.</text>
</comment>
<dbReference type="Proteomes" id="UP001482231">
    <property type="component" value="Unassembled WGS sequence"/>
</dbReference>
<evidence type="ECO:0000256" key="3">
    <source>
        <dbReference type="ARBA" id="ARBA00023002"/>
    </source>
</evidence>
<organism evidence="5 6">
    <name type="scientific">Thiobacter aerophilum</name>
    <dbReference type="NCBI Taxonomy" id="3121275"/>
    <lineage>
        <taxon>Bacteria</taxon>
        <taxon>Pseudomonadati</taxon>
        <taxon>Pseudomonadota</taxon>
        <taxon>Betaproteobacteria</taxon>
        <taxon>Burkholderiales</taxon>
        <taxon>Thiobacteraceae</taxon>
        <taxon>Thiobacter</taxon>
    </lineage>
</organism>
<feature type="domain" description="FAD dependent oxidoreductase" evidence="4">
    <location>
        <begin position="4"/>
        <end position="341"/>
    </location>
</feature>
<sequence length="369" mass="39338">MTSDFLIIGAGAIGCATALELAAAGARVTLVERGVVGGESSWAGAGLLFPLVPWDYRPEVVALAQAGRRLFAGWAAGLQAESGVDPEYLESGLIILPPYDREAALGWAAREGEALAEVNPRLVEPALDAGGPALWLPGVAQVRNPRLMAALRGALLARGARIVEQAGEVRLRITRGRLEAVEGLNGRRWQADTYIVSAGAWSGRLLEPLGVPVPVYPVRGQMLLFRLAPGQLTRLLIKAGRYVIPRRDGHVLVGSTLEEAGFDKTVTEAARDDLIAWAQSLVPALRGQVPVAQWAGLRPGSPDNVPLIDCHPTVANLWVHTGHFRYGVTMAPASARLLADRLLGRKPLLDPAPYAWPGSGPYADSVSRR</sequence>
<gene>
    <name evidence="5" type="primary">thiO</name>
    <name evidence="5" type="ORF">V6E02_12210</name>
</gene>
<dbReference type="SUPFAM" id="SSF54373">
    <property type="entry name" value="FAD-linked reductases, C-terminal domain"/>
    <property type="match status" value="1"/>
</dbReference>
<protein>
    <submittedName>
        <fullName evidence="5">Glycine oxidase ThiO</fullName>
        <ecNumber evidence="5">1.4.3.19</ecNumber>
    </submittedName>
</protein>
<evidence type="ECO:0000259" key="4">
    <source>
        <dbReference type="Pfam" id="PF01266"/>
    </source>
</evidence>
<dbReference type="RefSeq" id="WP_347309084.1">
    <property type="nucleotide sequence ID" value="NZ_JBAJEX010000015.1"/>
</dbReference>
<keyword evidence="6" id="KW-1185">Reference proteome</keyword>
<name>A0ABV0EH31_9BURK</name>
<evidence type="ECO:0000313" key="6">
    <source>
        <dbReference type="Proteomes" id="UP001482231"/>
    </source>
</evidence>
<reference evidence="5 6" key="1">
    <citation type="submission" date="2024-02" db="EMBL/GenBank/DDBJ databases">
        <title>New thermophilic sulfur-oxidizing bacteria from a hot springs of the Uzon caldera (Kamchatka, Russia).</title>
        <authorList>
            <person name="Dukat A.M."/>
            <person name="Elcheninov A.G."/>
            <person name="Frolov E.N."/>
        </authorList>
    </citation>
    <scope>NUCLEOTIDE SEQUENCE [LARGE SCALE GENOMIC DNA]</scope>
    <source>
        <strain evidence="5 6">AK1</strain>
    </source>
</reference>
<evidence type="ECO:0000256" key="1">
    <source>
        <dbReference type="ARBA" id="ARBA00004948"/>
    </source>
</evidence>
<dbReference type="Pfam" id="PF01266">
    <property type="entry name" value="DAO"/>
    <property type="match status" value="1"/>
</dbReference>
<dbReference type="PANTHER" id="PTHR13847">
    <property type="entry name" value="SARCOSINE DEHYDROGENASE-RELATED"/>
    <property type="match status" value="1"/>
</dbReference>
<evidence type="ECO:0000256" key="2">
    <source>
        <dbReference type="ARBA" id="ARBA00022977"/>
    </source>
</evidence>
<dbReference type="PANTHER" id="PTHR13847:SF289">
    <property type="entry name" value="GLYCINE OXIDASE"/>
    <property type="match status" value="1"/>
</dbReference>
<keyword evidence="3 5" id="KW-0560">Oxidoreductase</keyword>
<dbReference type="InterPro" id="IPR006076">
    <property type="entry name" value="FAD-dep_OxRdtase"/>
</dbReference>
<dbReference type="InterPro" id="IPR012727">
    <property type="entry name" value="Gly_oxidase_ThiO"/>
</dbReference>
<dbReference type="InterPro" id="IPR036188">
    <property type="entry name" value="FAD/NAD-bd_sf"/>
</dbReference>
<dbReference type="EMBL" id="JBAJEX010000015">
    <property type="protein sequence ID" value="MEO1767972.1"/>
    <property type="molecule type" value="Genomic_DNA"/>
</dbReference>
<dbReference type="NCBIfam" id="TIGR02352">
    <property type="entry name" value="thiamin_ThiO"/>
    <property type="match status" value="1"/>
</dbReference>
<dbReference type="GO" id="GO:0043799">
    <property type="term" value="F:glycine oxidase activity"/>
    <property type="evidence" value="ECO:0007669"/>
    <property type="project" value="UniProtKB-EC"/>
</dbReference>